<gene>
    <name evidence="3" type="ORF">GA0070613_4183</name>
</gene>
<keyword evidence="1" id="KW-1133">Transmembrane helix</keyword>
<dbReference type="InterPro" id="IPR013783">
    <property type="entry name" value="Ig-like_fold"/>
</dbReference>
<dbReference type="EMBL" id="LT607754">
    <property type="protein sequence ID" value="SCG66625.1"/>
    <property type="molecule type" value="Genomic_DNA"/>
</dbReference>
<dbReference type="GO" id="GO:0005975">
    <property type="term" value="P:carbohydrate metabolic process"/>
    <property type="evidence" value="ECO:0007669"/>
    <property type="project" value="UniProtKB-ARBA"/>
</dbReference>
<name>A0A1C5J7U1_9ACTN</name>
<evidence type="ECO:0000313" key="3">
    <source>
        <dbReference type="EMBL" id="SCG66625.1"/>
    </source>
</evidence>
<keyword evidence="1" id="KW-0812">Transmembrane</keyword>
<accession>A0A1C5J7U1</accession>
<reference evidence="4" key="1">
    <citation type="submission" date="2016-06" db="EMBL/GenBank/DDBJ databases">
        <authorList>
            <person name="Varghese N."/>
            <person name="Submissions Spin"/>
        </authorList>
    </citation>
    <scope>NUCLEOTIDE SEQUENCE [LARGE SCALE GENOMIC DNA]</scope>
    <source>
        <strain evidence="4">DSM 43819</strain>
    </source>
</reference>
<feature type="chain" id="PRO_5008719411" evidence="2">
    <location>
        <begin position="22"/>
        <end position="185"/>
    </location>
</feature>
<dbReference type="Proteomes" id="UP000198221">
    <property type="component" value="Chromosome I"/>
</dbReference>
<evidence type="ECO:0000256" key="2">
    <source>
        <dbReference type="SAM" id="SignalP"/>
    </source>
</evidence>
<feature type="transmembrane region" description="Helical" evidence="1">
    <location>
        <begin position="160"/>
        <end position="179"/>
    </location>
</feature>
<proteinExistence type="predicted"/>
<dbReference type="Gene3D" id="2.60.40.10">
    <property type="entry name" value="Immunoglobulins"/>
    <property type="match status" value="1"/>
</dbReference>
<keyword evidence="2" id="KW-0732">Signal</keyword>
<dbReference type="AlphaFoldDB" id="A0A1C5J7U1"/>
<evidence type="ECO:0000256" key="1">
    <source>
        <dbReference type="SAM" id="Phobius"/>
    </source>
</evidence>
<keyword evidence="1" id="KW-0472">Membrane</keyword>
<keyword evidence="4" id="KW-1185">Reference proteome</keyword>
<sequence length="185" mass="18846">MKAGFALTGLLLALTAPVGLAASAAAAPPPVPGAVEVELDQSRLNTVVGERLTVSSRVINSGDAPTDRLVAHLNVASLDGIYVDLEDWSADVTREVPPVAPGSSTSLSWQFQAVNTGSFDVYVVLMPNGDSTAGTGPLVASQPVHVTVAGKRTLTAAGSLPVALLVPVVLGLVAAAARYRVRRTG</sequence>
<organism evidence="3 4">
    <name type="scientific">Micromonospora inositola</name>
    <dbReference type="NCBI Taxonomy" id="47865"/>
    <lineage>
        <taxon>Bacteria</taxon>
        <taxon>Bacillati</taxon>
        <taxon>Actinomycetota</taxon>
        <taxon>Actinomycetes</taxon>
        <taxon>Micromonosporales</taxon>
        <taxon>Micromonosporaceae</taxon>
        <taxon>Micromonospora</taxon>
    </lineage>
</organism>
<dbReference type="RefSeq" id="WP_089013791.1">
    <property type="nucleotide sequence ID" value="NZ_LT607754.1"/>
</dbReference>
<dbReference type="OrthoDB" id="3829428at2"/>
<protein>
    <submittedName>
        <fullName evidence="3">Uncharacterized protein</fullName>
    </submittedName>
</protein>
<feature type="signal peptide" evidence="2">
    <location>
        <begin position="1"/>
        <end position="21"/>
    </location>
</feature>
<evidence type="ECO:0000313" key="4">
    <source>
        <dbReference type="Proteomes" id="UP000198221"/>
    </source>
</evidence>